<evidence type="ECO:0000313" key="1">
    <source>
        <dbReference type="EMBL" id="QED37217.1"/>
    </source>
</evidence>
<name>A0A5B8YK52_9FLAO</name>
<dbReference type="RefSeq" id="WP_146831905.1">
    <property type="nucleotide sequence ID" value="NZ_CP042476.1"/>
</dbReference>
<dbReference type="Proteomes" id="UP000321954">
    <property type="component" value="Chromosome"/>
</dbReference>
<evidence type="ECO:0000313" key="2">
    <source>
        <dbReference type="Proteomes" id="UP000321954"/>
    </source>
</evidence>
<proteinExistence type="predicted"/>
<evidence type="ECO:0008006" key="3">
    <source>
        <dbReference type="Google" id="ProtNLM"/>
    </source>
</evidence>
<sequence>MKNENQNFRYIEWKSPEEMHFSSLQWTSELKFIRDEHKFLEDMLREYTLPIIESQHLVETKEMIIRLSDSEKKEEQLLKEVIKHYNALEIMVDGIDQPGEEKKYRDEHRKLLKEMNAYTRDYRILKKAIFATVSDVLKHQKQKRLLKQ</sequence>
<organism evidence="1 2">
    <name type="scientific">Antarcticibacterium arcticum</name>
    <dbReference type="NCBI Taxonomy" id="2585771"/>
    <lineage>
        <taxon>Bacteria</taxon>
        <taxon>Pseudomonadati</taxon>
        <taxon>Bacteroidota</taxon>
        <taxon>Flavobacteriia</taxon>
        <taxon>Flavobacteriales</taxon>
        <taxon>Flavobacteriaceae</taxon>
        <taxon>Antarcticibacterium</taxon>
    </lineage>
</organism>
<reference evidence="1 2" key="1">
    <citation type="submission" date="2019-08" db="EMBL/GenBank/DDBJ databases">
        <title>Antarcticibacterium arcticum sp. nov., a bacterium isolated from marine sediment of the Canadian Beaufort Sea.</title>
        <authorList>
            <person name="Lee Y.M."/>
            <person name="Baek K."/>
            <person name="Lee D.-H."/>
            <person name="Shin S.C."/>
            <person name="Jin Y.K."/>
            <person name="Park Y."/>
        </authorList>
    </citation>
    <scope>NUCLEOTIDE SEQUENCE [LARGE SCALE GENOMIC DNA]</scope>
    <source>
        <strain evidence="1 2">PAMC 28998</strain>
    </source>
</reference>
<accession>A0A5B8YK52</accession>
<keyword evidence="2" id="KW-1185">Reference proteome</keyword>
<dbReference type="KEGG" id="anp:FK178_05605"/>
<gene>
    <name evidence="1" type="ORF">FK178_05605</name>
</gene>
<dbReference type="OrthoDB" id="1139121at2"/>
<dbReference type="EMBL" id="CP042476">
    <property type="protein sequence ID" value="QED37217.1"/>
    <property type="molecule type" value="Genomic_DNA"/>
</dbReference>
<dbReference type="AlphaFoldDB" id="A0A5B8YK52"/>
<protein>
    <recommendedName>
        <fullName evidence="3">Hemerythrin-like domain-containing protein</fullName>
    </recommendedName>
</protein>